<dbReference type="UniPathway" id="UPA00232"/>
<dbReference type="Gene3D" id="3.50.50.60">
    <property type="entry name" value="FAD/NAD(P)-binding domain"/>
    <property type="match status" value="2"/>
</dbReference>
<dbReference type="AlphaFoldDB" id="A0A179SGA3"/>
<dbReference type="OrthoDB" id="9796623at2"/>
<keyword evidence="5" id="KW-0274">FAD</keyword>
<dbReference type="EMBL" id="LWHQ01000010">
    <property type="protein sequence ID" value="OAS26479.1"/>
    <property type="molecule type" value="Genomic_DNA"/>
</dbReference>
<dbReference type="InterPro" id="IPR010971">
    <property type="entry name" value="UbiH/COQ6"/>
</dbReference>
<reference evidence="9 10" key="1">
    <citation type="submission" date="2016-04" db="EMBL/GenBank/DDBJ databases">
        <authorList>
            <person name="Evans L.H."/>
            <person name="Alamgir A."/>
            <person name="Owens N."/>
            <person name="Weber N.D."/>
            <person name="Virtaneva K."/>
            <person name="Barbian K."/>
            <person name="Babar A."/>
            <person name="Rosenke K."/>
        </authorList>
    </citation>
    <scope>NUCLEOTIDE SEQUENCE [LARGE SCALE GENOMIC DNA]</scope>
    <source>
        <strain evidence="9 10">PMB02</strain>
    </source>
</reference>
<evidence type="ECO:0000256" key="4">
    <source>
        <dbReference type="ARBA" id="ARBA00022630"/>
    </source>
</evidence>
<evidence type="ECO:0000256" key="2">
    <source>
        <dbReference type="ARBA" id="ARBA00004749"/>
    </source>
</evidence>
<accession>A0A179SGA3</accession>
<comment type="cofactor">
    <cofactor evidence="1">
        <name>FAD</name>
        <dbReference type="ChEBI" id="CHEBI:57692"/>
    </cofactor>
</comment>
<dbReference type="InterPro" id="IPR036188">
    <property type="entry name" value="FAD/NAD-bd_sf"/>
</dbReference>
<dbReference type="GO" id="GO:0016705">
    <property type="term" value="F:oxidoreductase activity, acting on paired donors, with incorporation or reduction of molecular oxygen"/>
    <property type="evidence" value="ECO:0007669"/>
    <property type="project" value="InterPro"/>
</dbReference>
<dbReference type="InterPro" id="IPR002938">
    <property type="entry name" value="FAD-bd"/>
</dbReference>
<dbReference type="PANTHER" id="PTHR43876">
    <property type="entry name" value="UBIQUINONE BIOSYNTHESIS MONOOXYGENASE COQ6, MITOCHONDRIAL"/>
    <property type="match status" value="1"/>
</dbReference>
<feature type="domain" description="FAD-binding" evidence="8">
    <location>
        <begin position="16"/>
        <end position="363"/>
    </location>
</feature>
<dbReference type="SUPFAM" id="SSF51905">
    <property type="entry name" value="FAD/NAD(P)-binding domain"/>
    <property type="match status" value="1"/>
</dbReference>
<dbReference type="STRING" id="427683.A5481_05355"/>
<dbReference type="GO" id="GO:0004497">
    <property type="term" value="F:monooxygenase activity"/>
    <property type="evidence" value="ECO:0007669"/>
    <property type="project" value="UniProtKB-KW"/>
</dbReference>
<evidence type="ECO:0000259" key="8">
    <source>
        <dbReference type="Pfam" id="PF01494"/>
    </source>
</evidence>
<dbReference type="GO" id="GO:0071949">
    <property type="term" value="F:FAD binding"/>
    <property type="evidence" value="ECO:0007669"/>
    <property type="project" value="InterPro"/>
</dbReference>
<evidence type="ECO:0000256" key="7">
    <source>
        <dbReference type="ARBA" id="ARBA00023033"/>
    </source>
</evidence>
<evidence type="ECO:0000256" key="6">
    <source>
        <dbReference type="ARBA" id="ARBA00023002"/>
    </source>
</evidence>
<dbReference type="NCBIfam" id="TIGR01988">
    <property type="entry name" value="Ubi-OHases"/>
    <property type="match status" value="1"/>
</dbReference>
<dbReference type="Pfam" id="PF01494">
    <property type="entry name" value="FAD_binding_3"/>
    <property type="match status" value="1"/>
</dbReference>
<protein>
    <submittedName>
        <fullName evidence="9">2-octaprenyl-6-methoxyphenyl hydroxylase</fullName>
    </submittedName>
</protein>
<proteinExistence type="inferred from homology"/>
<keyword evidence="7" id="KW-0503">Monooxygenase</keyword>
<evidence type="ECO:0000256" key="1">
    <source>
        <dbReference type="ARBA" id="ARBA00001974"/>
    </source>
</evidence>
<organism evidence="9 10">
    <name type="scientific">Methylobacterium platani</name>
    <dbReference type="NCBI Taxonomy" id="427683"/>
    <lineage>
        <taxon>Bacteria</taxon>
        <taxon>Pseudomonadati</taxon>
        <taxon>Pseudomonadota</taxon>
        <taxon>Alphaproteobacteria</taxon>
        <taxon>Hyphomicrobiales</taxon>
        <taxon>Methylobacteriaceae</taxon>
        <taxon>Methylobacterium</taxon>
    </lineage>
</organism>
<comment type="similarity">
    <text evidence="3">Belongs to the UbiH/COQ6 family.</text>
</comment>
<evidence type="ECO:0000256" key="3">
    <source>
        <dbReference type="ARBA" id="ARBA00005349"/>
    </source>
</evidence>
<dbReference type="RefSeq" id="WP_048435348.1">
    <property type="nucleotide sequence ID" value="NZ_LWHQ01000010.1"/>
</dbReference>
<name>A0A179SGA3_9HYPH</name>
<comment type="caution">
    <text evidence="9">The sequence shown here is derived from an EMBL/GenBank/DDBJ whole genome shotgun (WGS) entry which is preliminary data.</text>
</comment>
<comment type="pathway">
    <text evidence="2">Cofactor biosynthesis; ubiquinone biosynthesis.</text>
</comment>
<dbReference type="PRINTS" id="PR00420">
    <property type="entry name" value="RNGMNOXGNASE"/>
</dbReference>
<dbReference type="InterPro" id="IPR051205">
    <property type="entry name" value="UbiH/COQ6_monooxygenase"/>
</dbReference>
<evidence type="ECO:0000313" key="9">
    <source>
        <dbReference type="EMBL" id="OAS26479.1"/>
    </source>
</evidence>
<keyword evidence="4" id="KW-0285">Flavoprotein</keyword>
<dbReference type="PANTHER" id="PTHR43876:SF7">
    <property type="entry name" value="UBIQUINONE BIOSYNTHESIS MONOOXYGENASE COQ6, MITOCHONDRIAL"/>
    <property type="match status" value="1"/>
</dbReference>
<keyword evidence="6" id="KW-0560">Oxidoreductase</keyword>
<evidence type="ECO:0000313" key="10">
    <source>
        <dbReference type="Proteomes" id="UP000078316"/>
    </source>
</evidence>
<gene>
    <name evidence="9" type="ORF">A5481_05355</name>
</gene>
<sequence length="428" mass="45163">MVQGDGVSGRRGAAREIVVAGGGLPGLALALALRQALGEAVRVTVCDPAFARRDAPEGGSAPRDLRAYAVAAAARRMLERLGVWDAVRAGAQPITEMVITDSRLADPVRPTFLTFEGEVAEGEPFAHMVEGGGLLRALRDAADAAGVVLEASPVLAAVPETDAIVARLPDGRRIRADLVVAADGARSRLREAAGIGWVGWSYPQSGIVATVAHERDHEGRAIEHFLPSGPFAVLPLPPGGPLGHRSSIVWTERQSEVPALLGGGPDEALIEVERRFGLALGRLALESPLRAYPLSFGIARRFGARRLLLLGDAAHVIHPIAGQGLNLGLRSAAALAEALADTMRLGLDPGGPEALETYERSRRFDTLAMGAATDGLNRLFSTDALPVRLARDLGLGLVDRLPGLKRLFIREAAGLRGRQPRLMRGEAL</sequence>
<evidence type="ECO:0000256" key="5">
    <source>
        <dbReference type="ARBA" id="ARBA00022827"/>
    </source>
</evidence>
<dbReference type="Proteomes" id="UP000078316">
    <property type="component" value="Unassembled WGS sequence"/>
</dbReference>
<dbReference type="GO" id="GO:0006744">
    <property type="term" value="P:ubiquinone biosynthetic process"/>
    <property type="evidence" value="ECO:0007669"/>
    <property type="project" value="UniProtKB-UniPathway"/>
</dbReference>